<feature type="transmembrane region" description="Helical" evidence="1">
    <location>
        <begin position="84"/>
        <end position="105"/>
    </location>
</feature>
<evidence type="ECO:0000313" key="2">
    <source>
        <dbReference type="EMBL" id="MFD0896835.1"/>
    </source>
</evidence>
<sequence length="220" mass="23991">MNGLWLKDLIVLKQQRLAFMLTFVLSTLCILAFRQIGVAIGMLIFALTIAFLMLSTVTFDQQNHGLRFLFTLPFTQRQYVRQKFLFLLATIAAGTVVMAVIGAGFNALFNWQVAAADIVFVTFAISISTFCILAITLQMQLANGPASAQVAMSLIGAIVAVLIGGCYVLIKFTSWGATVFQNLLQYYASDGSLVFIVALLLLGLVVGLTSYVRSVKTLLI</sequence>
<dbReference type="InterPro" id="IPR025699">
    <property type="entry name" value="ABC2_memb-like"/>
</dbReference>
<reference evidence="3" key="1">
    <citation type="journal article" date="2019" name="Int. J. Syst. Evol. Microbiol.">
        <title>The Global Catalogue of Microorganisms (GCM) 10K type strain sequencing project: providing services to taxonomists for standard genome sequencing and annotation.</title>
        <authorList>
            <consortium name="The Broad Institute Genomics Platform"/>
            <consortium name="The Broad Institute Genome Sequencing Center for Infectious Disease"/>
            <person name="Wu L."/>
            <person name="Ma J."/>
        </authorList>
    </citation>
    <scope>NUCLEOTIDE SEQUENCE [LARGE SCALE GENOMIC DNA]</scope>
    <source>
        <strain evidence="3">CCM 8925</strain>
    </source>
</reference>
<feature type="transmembrane region" description="Helical" evidence="1">
    <location>
        <begin position="39"/>
        <end position="59"/>
    </location>
</feature>
<keyword evidence="1" id="KW-0812">Transmembrane</keyword>
<dbReference type="Pfam" id="PF13346">
    <property type="entry name" value="ABC2_membrane_5"/>
    <property type="match status" value="1"/>
</dbReference>
<protein>
    <submittedName>
        <fullName evidence="2">ABC-2 transporter permease</fullName>
    </submittedName>
</protein>
<feature type="transmembrane region" description="Helical" evidence="1">
    <location>
        <begin position="17"/>
        <end position="33"/>
    </location>
</feature>
<evidence type="ECO:0000313" key="3">
    <source>
        <dbReference type="Proteomes" id="UP001597104"/>
    </source>
</evidence>
<organism evidence="2 3">
    <name type="scientific">Loigolactobacillus binensis</name>
    <dbReference type="NCBI Taxonomy" id="2559922"/>
    <lineage>
        <taxon>Bacteria</taxon>
        <taxon>Bacillati</taxon>
        <taxon>Bacillota</taxon>
        <taxon>Bacilli</taxon>
        <taxon>Lactobacillales</taxon>
        <taxon>Lactobacillaceae</taxon>
        <taxon>Loigolactobacillus</taxon>
    </lineage>
</organism>
<feature type="transmembrane region" description="Helical" evidence="1">
    <location>
        <begin position="192"/>
        <end position="212"/>
    </location>
</feature>
<dbReference type="RefSeq" id="WP_137637139.1">
    <property type="nucleotide sequence ID" value="NZ_BJDN01000005.1"/>
</dbReference>
<feature type="transmembrane region" description="Helical" evidence="1">
    <location>
        <begin position="111"/>
        <end position="137"/>
    </location>
</feature>
<keyword evidence="1" id="KW-1133">Transmembrane helix</keyword>
<proteinExistence type="predicted"/>
<evidence type="ECO:0000256" key="1">
    <source>
        <dbReference type="SAM" id="Phobius"/>
    </source>
</evidence>
<dbReference type="Proteomes" id="UP001597104">
    <property type="component" value="Unassembled WGS sequence"/>
</dbReference>
<gene>
    <name evidence="2" type="ORF">ACFQZ7_03670</name>
</gene>
<accession>A0ABW3EC12</accession>
<feature type="transmembrane region" description="Helical" evidence="1">
    <location>
        <begin position="149"/>
        <end position="172"/>
    </location>
</feature>
<dbReference type="EMBL" id="JBHTIO010000017">
    <property type="protein sequence ID" value="MFD0896835.1"/>
    <property type="molecule type" value="Genomic_DNA"/>
</dbReference>
<keyword evidence="3" id="KW-1185">Reference proteome</keyword>
<name>A0ABW3EC12_9LACO</name>
<keyword evidence="1" id="KW-0472">Membrane</keyword>
<comment type="caution">
    <text evidence="2">The sequence shown here is derived from an EMBL/GenBank/DDBJ whole genome shotgun (WGS) entry which is preliminary data.</text>
</comment>